<dbReference type="OrthoDB" id="510190at2"/>
<reference evidence="1 2" key="1">
    <citation type="submission" date="2018-11" db="EMBL/GenBank/DDBJ databases">
        <title>Whole genome sequencing of an environmental sample.</title>
        <authorList>
            <person name="Sarangi A.N."/>
            <person name="Singh D."/>
            <person name="Tripathy S."/>
        </authorList>
    </citation>
    <scope>NUCLEOTIDE SEQUENCE [LARGE SCALE GENOMIC DNA]</scope>
    <source>
        <strain evidence="1 2">Lakshadweep</strain>
    </source>
</reference>
<gene>
    <name evidence="1" type="ORF">DYY88_17505</name>
</gene>
<dbReference type="RefSeq" id="WP_130199497.1">
    <property type="nucleotide sequence ID" value="NZ_QVFV01000004.1"/>
</dbReference>
<sequence length="167" mass="18187">MSTMHTPAIGTTATIHHTAVSDLSPWQRLPLQRLANFERIDHQFSGHQVWFESAIALRPSNPAFQAHESTLILMSQARDTGLKITLGDAVAEIDFGFISSAPLTLSCLDAQGHCVAMFQADQGTLAETGGQPKIEGVTLDTRGTKTVRIDCRAPFVLTRFWVKQAAA</sequence>
<keyword evidence="2" id="KW-1185">Reference proteome</keyword>
<protein>
    <submittedName>
        <fullName evidence="1">Uncharacterized protein</fullName>
    </submittedName>
</protein>
<organism evidence="1 2">
    <name type="scientific">Leptolyngbya iicbica LK</name>
    <dbReference type="NCBI Taxonomy" id="2294035"/>
    <lineage>
        <taxon>Bacteria</taxon>
        <taxon>Bacillati</taxon>
        <taxon>Cyanobacteriota</taxon>
        <taxon>Cyanophyceae</taxon>
        <taxon>Leptolyngbyales</taxon>
        <taxon>Leptolyngbyaceae</taxon>
        <taxon>Leptolyngbya group</taxon>
        <taxon>Leptolyngbya</taxon>
        <taxon>Leptolyngbya iicbica</taxon>
    </lineage>
</organism>
<accession>A0A4Q7E5J9</accession>
<evidence type="ECO:0000313" key="2">
    <source>
        <dbReference type="Proteomes" id="UP000292459"/>
    </source>
</evidence>
<comment type="caution">
    <text evidence="1">The sequence shown here is derived from an EMBL/GenBank/DDBJ whole genome shotgun (WGS) entry which is preliminary data.</text>
</comment>
<dbReference type="EMBL" id="QVFV01000004">
    <property type="protein sequence ID" value="RZM77427.1"/>
    <property type="molecule type" value="Genomic_DNA"/>
</dbReference>
<dbReference type="Proteomes" id="UP000292459">
    <property type="component" value="Unassembled WGS sequence"/>
</dbReference>
<evidence type="ECO:0000313" key="1">
    <source>
        <dbReference type="EMBL" id="RZM77427.1"/>
    </source>
</evidence>
<dbReference type="AlphaFoldDB" id="A0A4Q7E5J9"/>
<name>A0A4Q7E5J9_9CYAN</name>
<proteinExistence type="predicted"/>